<evidence type="ECO:0000256" key="5">
    <source>
        <dbReference type="ARBA" id="ARBA00022884"/>
    </source>
</evidence>
<dbReference type="GO" id="GO:0045087">
    <property type="term" value="P:innate immune response"/>
    <property type="evidence" value="ECO:0000318"/>
    <property type="project" value="GO_Central"/>
</dbReference>
<evidence type="ECO:0000256" key="1">
    <source>
        <dbReference type="ARBA" id="ARBA00004123"/>
    </source>
</evidence>
<dbReference type="CTD" id="55337"/>
<dbReference type="Pfam" id="PF15135">
    <property type="entry name" value="UPF0515"/>
    <property type="match status" value="1"/>
</dbReference>
<name>F7F5S5_MONDO</name>
<dbReference type="OMA" id="PVPKDKM"/>
<evidence type="ECO:0000256" key="4">
    <source>
        <dbReference type="ARBA" id="ARBA00022490"/>
    </source>
</evidence>
<dbReference type="GO" id="GO:0006449">
    <property type="term" value="P:regulation of translational termination"/>
    <property type="evidence" value="ECO:0007669"/>
    <property type="project" value="Ensembl"/>
</dbReference>
<dbReference type="GO" id="GO:0005829">
    <property type="term" value="C:cytosol"/>
    <property type="evidence" value="ECO:0007669"/>
    <property type="project" value="Ensembl"/>
</dbReference>
<dbReference type="PANTHER" id="PTHR16135:SF2">
    <property type="entry name" value="SHIFTLESS ANTIVIRAL INHIBITOR OF RIBOSOMAL FRAMESHIFTING PROTEIN"/>
    <property type="match status" value="1"/>
</dbReference>
<dbReference type="GO" id="GO:2001125">
    <property type="term" value="P:negative regulation of translational frameshifting"/>
    <property type="evidence" value="ECO:0007669"/>
    <property type="project" value="Ensembl"/>
</dbReference>
<evidence type="ECO:0000256" key="6">
    <source>
        <dbReference type="ARBA" id="ARBA00023242"/>
    </source>
</evidence>
<dbReference type="GO" id="GO:1990825">
    <property type="term" value="F:sequence-specific mRNA binding"/>
    <property type="evidence" value="ECO:0000318"/>
    <property type="project" value="GO_Central"/>
</dbReference>
<dbReference type="GO" id="GO:0034340">
    <property type="term" value="P:response to type I interferon"/>
    <property type="evidence" value="ECO:0007669"/>
    <property type="project" value="Ensembl"/>
</dbReference>
<keyword evidence="4" id="KW-0963">Cytoplasm</keyword>
<keyword evidence="8" id="KW-1185">Reference proteome</keyword>
<dbReference type="GO" id="GO:0045071">
    <property type="term" value="P:negative regulation of viral genome replication"/>
    <property type="evidence" value="ECO:0007669"/>
    <property type="project" value="Ensembl"/>
</dbReference>
<dbReference type="HOGENOM" id="CLU_087318_0_0_1"/>
<gene>
    <name evidence="7" type="primary">SHFL</name>
</gene>
<dbReference type="Bgee" id="ENSMODG00000005120">
    <property type="expression patterns" value="Expressed in cerebellum and 19 other cell types or tissues"/>
</dbReference>
<dbReference type="eggNOG" id="ENOG502QVND">
    <property type="taxonomic scope" value="Eukaryota"/>
</dbReference>
<evidence type="ECO:0000313" key="8">
    <source>
        <dbReference type="Proteomes" id="UP000002280"/>
    </source>
</evidence>
<dbReference type="InterPro" id="IPR026795">
    <property type="entry name" value="SHFL"/>
</dbReference>
<proteinExistence type="inferred from homology"/>
<evidence type="ECO:0000256" key="2">
    <source>
        <dbReference type="ARBA" id="ARBA00004201"/>
    </source>
</evidence>
<dbReference type="GeneID" id="100619518"/>
<dbReference type="GO" id="GO:0000932">
    <property type="term" value="C:P-body"/>
    <property type="evidence" value="ECO:0007669"/>
    <property type="project" value="UniProtKB-SubCell"/>
</dbReference>
<dbReference type="GO" id="GO:0051607">
    <property type="term" value="P:defense response to virus"/>
    <property type="evidence" value="ECO:0007669"/>
    <property type="project" value="Ensembl"/>
</dbReference>
<comment type="subcellular location">
    <subcellularLocation>
        <location evidence="2">Cytoplasm</location>
        <location evidence="2">P-body</location>
    </subcellularLocation>
    <subcellularLocation>
        <location evidence="1">Nucleus</location>
    </subcellularLocation>
</comment>
<dbReference type="InParanoid" id="F7F5S5"/>
<dbReference type="Proteomes" id="UP000002280">
    <property type="component" value="Chromosome 3"/>
</dbReference>
<reference evidence="7" key="3">
    <citation type="submission" date="2025-09" db="UniProtKB">
        <authorList>
            <consortium name="Ensembl"/>
        </authorList>
    </citation>
    <scope>IDENTIFICATION</scope>
</reference>
<sequence length="287" mass="32788">MAGAGSSRVEREKCVRRLREKFHGHVSVKKANVLMQRYNDNHNLVASWLVKQMNDIRPEEGDGHQPDPIVQDRQNVLQDRDIEEVAATMSLPLTEKNLRMLDDAQKGHIAKEDCQFACQPCDFMWWRRVPERKKVSRCRKCKVKYDPVPKDKMWGIAEFQCLQCGHTFKGFAQMGNPSPCYSCGNPVLPNRILPPRRPQNERSRKHEHSCFAETCYNRQGSYEPGTSCVHPKSRKQKHMPVVLFPSAVHDSSGSTVATCLSQGSLIEDLDSIILEDIKEEAEEEEGN</sequence>
<dbReference type="GO" id="GO:0043022">
    <property type="term" value="F:ribosome binding"/>
    <property type="evidence" value="ECO:0000318"/>
    <property type="project" value="GO_Central"/>
</dbReference>
<protein>
    <submittedName>
        <fullName evidence="7">Shiftless antiviral inhibitor of ribosomal frameshifting</fullName>
    </submittedName>
</protein>
<accession>F7F5S5</accession>
<evidence type="ECO:0000256" key="3">
    <source>
        <dbReference type="ARBA" id="ARBA00005469"/>
    </source>
</evidence>
<dbReference type="GeneTree" id="ENSGT00390000005065"/>
<evidence type="ECO:0000313" key="7">
    <source>
        <dbReference type="Ensembl" id="ENSMODP00000006302.3"/>
    </source>
</evidence>
<reference evidence="7" key="2">
    <citation type="submission" date="2025-08" db="UniProtKB">
        <authorList>
            <consortium name="Ensembl"/>
        </authorList>
    </citation>
    <scope>IDENTIFICATION</scope>
</reference>
<keyword evidence="6" id="KW-0539">Nucleus</keyword>
<dbReference type="Ensembl" id="ENSMODT00000006434.4">
    <property type="protein sequence ID" value="ENSMODP00000006302.3"/>
    <property type="gene ID" value="ENSMODG00000005120.4"/>
</dbReference>
<dbReference type="GO" id="GO:0034341">
    <property type="term" value="P:response to type II interferon"/>
    <property type="evidence" value="ECO:0007669"/>
    <property type="project" value="Ensembl"/>
</dbReference>
<dbReference type="KEGG" id="mdo:100619518"/>
<comment type="similarity">
    <text evidence="3">Belongs to the SHFL family.</text>
</comment>
<dbReference type="OrthoDB" id="9423182at2759"/>
<keyword evidence="5" id="KW-0694">RNA-binding</keyword>
<dbReference type="GO" id="GO:0005654">
    <property type="term" value="C:nucleoplasm"/>
    <property type="evidence" value="ECO:0007669"/>
    <property type="project" value="Ensembl"/>
</dbReference>
<reference evidence="7 8" key="1">
    <citation type="journal article" date="2007" name="Nature">
        <title>Genome of the marsupial Monodelphis domestica reveals innovation in non-coding sequences.</title>
        <authorList>
            <person name="Mikkelsen T.S."/>
            <person name="Wakefield M.J."/>
            <person name="Aken B."/>
            <person name="Amemiya C.T."/>
            <person name="Chang J.L."/>
            <person name="Duke S."/>
            <person name="Garber M."/>
            <person name="Gentles A.J."/>
            <person name="Goodstadt L."/>
            <person name="Heger A."/>
            <person name="Jurka J."/>
            <person name="Kamal M."/>
            <person name="Mauceli E."/>
            <person name="Searle S.M."/>
            <person name="Sharpe T."/>
            <person name="Baker M.L."/>
            <person name="Batzer M.A."/>
            <person name="Benos P.V."/>
            <person name="Belov K."/>
            <person name="Clamp M."/>
            <person name="Cook A."/>
            <person name="Cuff J."/>
            <person name="Das R."/>
            <person name="Davidow L."/>
            <person name="Deakin J.E."/>
            <person name="Fazzari M.J."/>
            <person name="Glass J.L."/>
            <person name="Grabherr M."/>
            <person name="Greally J.M."/>
            <person name="Gu W."/>
            <person name="Hore T.A."/>
            <person name="Huttley G.A."/>
            <person name="Kleber M."/>
            <person name="Jirtle R.L."/>
            <person name="Koina E."/>
            <person name="Lee J.T."/>
            <person name="Mahony S."/>
            <person name="Marra M.A."/>
            <person name="Miller R.D."/>
            <person name="Nicholls R.D."/>
            <person name="Oda M."/>
            <person name="Papenfuss A.T."/>
            <person name="Parra Z.E."/>
            <person name="Pollock D.D."/>
            <person name="Ray D.A."/>
            <person name="Schein J.E."/>
            <person name="Speed T.P."/>
            <person name="Thompson K."/>
            <person name="VandeBerg J.L."/>
            <person name="Wade C.M."/>
            <person name="Walker J.A."/>
            <person name="Waters P.D."/>
            <person name="Webber C."/>
            <person name="Weidman J.R."/>
            <person name="Xie X."/>
            <person name="Zody M.C."/>
            <person name="Baldwin J."/>
            <person name="Abdouelleil A."/>
            <person name="Abdulkadir J."/>
            <person name="Abebe A."/>
            <person name="Abera B."/>
            <person name="Abreu J."/>
            <person name="Acer S.C."/>
            <person name="Aftuck L."/>
            <person name="Alexander A."/>
            <person name="An P."/>
            <person name="Anderson E."/>
            <person name="Anderson S."/>
            <person name="Arachi H."/>
            <person name="Azer M."/>
            <person name="Bachantsang P."/>
            <person name="Barry A."/>
            <person name="Bayul T."/>
            <person name="Berlin A."/>
            <person name="Bessette D."/>
            <person name="Bloom T."/>
            <person name="Bloom T."/>
            <person name="Boguslavskiy L."/>
            <person name="Bonnet C."/>
            <person name="Boukhgalter B."/>
            <person name="Bourzgui I."/>
            <person name="Brown A."/>
            <person name="Cahill P."/>
            <person name="Channer S."/>
            <person name="Cheshatsang Y."/>
            <person name="Chuda L."/>
            <person name="Citroen M."/>
            <person name="Collymore A."/>
            <person name="Cooke P."/>
            <person name="Costello M."/>
            <person name="D'Aco K."/>
            <person name="Daza R."/>
            <person name="De Haan G."/>
            <person name="DeGray S."/>
            <person name="DeMaso C."/>
            <person name="Dhargay N."/>
            <person name="Dooley K."/>
            <person name="Dooley E."/>
            <person name="Doricent M."/>
            <person name="Dorje P."/>
            <person name="Dorjee K."/>
            <person name="Dupes A."/>
            <person name="Elong R."/>
            <person name="Falk J."/>
            <person name="Farina A."/>
            <person name="Faro S."/>
            <person name="Ferguson D."/>
            <person name="Fisher S."/>
            <person name="Foley C.D."/>
            <person name="Franke A."/>
            <person name="Friedrich D."/>
            <person name="Gadbois L."/>
            <person name="Gearin G."/>
            <person name="Gearin C.R."/>
            <person name="Giannoukos G."/>
            <person name="Goode T."/>
            <person name="Graham J."/>
            <person name="Grandbois E."/>
            <person name="Grewal S."/>
            <person name="Gyaltsen K."/>
            <person name="Hafez N."/>
            <person name="Hagos B."/>
            <person name="Hall J."/>
            <person name="Henson C."/>
            <person name="Hollinger A."/>
            <person name="Honan T."/>
            <person name="Huard M.D."/>
            <person name="Hughes L."/>
            <person name="Hurhula B."/>
            <person name="Husby M.E."/>
            <person name="Kamat A."/>
            <person name="Kanga B."/>
            <person name="Kashin S."/>
            <person name="Khazanovich D."/>
            <person name="Kisner P."/>
            <person name="Lance K."/>
            <person name="Lara M."/>
            <person name="Lee W."/>
            <person name="Lennon N."/>
            <person name="Letendre F."/>
            <person name="LeVine R."/>
            <person name="Lipovsky A."/>
            <person name="Liu X."/>
            <person name="Liu J."/>
            <person name="Liu S."/>
            <person name="Lokyitsang T."/>
            <person name="Lokyitsang Y."/>
            <person name="Lubonja R."/>
            <person name="Lui A."/>
            <person name="MacDonald P."/>
            <person name="Magnisalis V."/>
            <person name="Maru K."/>
            <person name="Matthews C."/>
            <person name="McCusker W."/>
            <person name="McDonough S."/>
            <person name="Mehta T."/>
            <person name="Meldrim J."/>
            <person name="Meneus L."/>
            <person name="Mihai O."/>
            <person name="Mihalev A."/>
            <person name="Mihova T."/>
            <person name="Mittelman R."/>
            <person name="Mlenga V."/>
            <person name="Montmayeur A."/>
            <person name="Mulrain L."/>
            <person name="Navidi A."/>
            <person name="Naylor J."/>
            <person name="Negash T."/>
            <person name="Nguyen T."/>
            <person name="Nguyen N."/>
            <person name="Nicol R."/>
            <person name="Norbu C."/>
            <person name="Norbu N."/>
            <person name="Novod N."/>
            <person name="O'Neill B."/>
            <person name="Osman S."/>
            <person name="Markiewicz E."/>
            <person name="Oyono O.L."/>
            <person name="Patti C."/>
            <person name="Phunkhang P."/>
            <person name="Pierre F."/>
            <person name="Priest M."/>
            <person name="Raghuraman S."/>
            <person name="Rege F."/>
            <person name="Reyes R."/>
            <person name="Rise C."/>
            <person name="Rogov P."/>
            <person name="Ross K."/>
            <person name="Ryan E."/>
            <person name="Settipalli S."/>
            <person name="Shea T."/>
            <person name="Sherpa N."/>
            <person name="Shi L."/>
            <person name="Shih D."/>
            <person name="Sparrow T."/>
            <person name="Spaulding J."/>
            <person name="Stalker J."/>
            <person name="Stange-Thomann N."/>
            <person name="Stavropoulos S."/>
            <person name="Stone C."/>
            <person name="Strader C."/>
            <person name="Tesfaye S."/>
            <person name="Thomson T."/>
            <person name="Thoulutsang Y."/>
            <person name="Thoulutsang D."/>
            <person name="Topham K."/>
            <person name="Topping I."/>
            <person name="Tsamla T."/>
            <person name="Vassiliev H."/>
            <person name="Vo A."/>
            <person name="Wangchuk T."/>
            <person name="Wangdi T."/>
            <person name="Weiand M."/>
            <person name="Wilkinson J."/>
            <person name="Wilson A."/>
            <person name="Yadav S."/>
            <person name="Young G."/>
            <person name="Yu Q."/>
            <person name="Zembek L."/>
            <person name="Zhong D."/>
            <person name="Zimmer A."/>
            <person name="Zwirko Z."/>
            <person name="Jaffe D.B."/>
            <person name="Alvarez P."/>
            <person name="Brockman W."/>
            <person name="Butler J."/>
            <person name="Chin C."/>
            <person name="Gnerre S."/>
            <person name="MacCallum I."/>
            <person name="Graves J.A."/>
            <person name="Ponting C.P."/>
            <person name="Breen M."/>
            <person name="Samollow P.B."/>
            <person name="Lander E.S."/>
            <person name="Lindblad-Toh K."/>
        </authorList>
    </citation>
    <scope>NUCLEOTIDE SEQUENCE [LARGE SCALE GENOMIC DNA]</scope>
</reference>
<dbReference type="RefSeq" id="XP_007488636.1">
    <property type="nucleotide sequence ID" value="XM_007488574.2"/>
</dbReference>
<dbReference type="GO" id="GO:0075523">
    <property type="term" value="P:viral translational frameshifting"/>
    <property type="evidence" value="ECO:0000318"/>
    <property type="project" value="GO_Central"/>
</dbReference>
<organism evidence="7 8">
    <name type="scientific">Monodelphis domestica</name>
    <name type="common">Gray short-tailed opossum</name>
    <dbReference type="NCBI Taxonomy" id="13616"/>
    <lineage>
        <taxon>Eukaryota</taxon>
        <taxon>Metazoa</taxon>
        <taxon>Chordata</taxon>
        <taxon>Craniata</taxon>
        <taxon>Vertebrata</taxon>
        <taxon>Euteleostomi</taxon>
        <taxon>Mammalia</taxon>
        <taxon>Metatheria</taxon>
        <taxon>Didelphimorphia</taxon>
        <taxon>Didelphidae</taxon>
        <taxon>Monodelphis</taxon>
    </lineage>
</organism>
<dbReference type="FunCoup" id="F7F5S5">
    <property type="interactions" value="931"/>
</dbReference>
<dbReference type="AlphaFoldDB" id="F7F5S5"/>
<dbReference type="GO" id="GO:0034342">
    <property type="term" value="P:response to type III interferon"/>
    <property type="evidence" value="ECO:0007669"/>
    <property type="project" value="Ensembl"/>
</dbReference>
<dbReference type="PANTHER" id="PTHR16135">
    <property type="entry name" value="REPRESSOR OF YIELD OF DENV PROTEIN"/>
    <property type="match status" value="1"/>
</dbReference>
<dbReference type="GO" id="GO:0035456">
    <property type="term" value="P:response to interferon-beta"/>
    <property type="evidence" value="ECO:0007669"/>
    <property type="project" value="Ensembl"/>
</dbReference>